<feature type="region of interest" description="Disordered" evidence="1">
    <location>
        <begin position="298"/>
        <end position="318"/>
    </location>
</feature>
<dbReference type="SUPFAM" id="SSF48452">
    <property type="entry name" value="TPR-like"/>
    <property type="match status" value="1"/>
</dbReference>
<dbReference type="PROSITE" id="PS50005">
    <property type="entry name" value="TPR"/>
    <property type="match status" value="2"/>
</dbReference>
<dbReference type="Gene3D" id="1.25.40.10">
    <property type="entry name" value="Tetratricopeptide repeat domain"/>
    <property type="match status" value="1"/>
</dbReference>
<proteinExistence type="predicted"/>
<dbReference type="InterPro" id="IPR052943">
    <property type="entry name" value="TMTC_O-mannosyl-trnsfr"/>
</dbReference>
<evidence type="ECO:0000313" key="2">
    <source>
        <dbReference type="EMBL" id="KUG28815.1"/>
    </source>
</evidence>
<dbReference type="PANTHER" id="PTHR44809">
    <property type="match status" value="1"/>
</dbReference>
<dbReference type="SMART" id="SM00028">
    <property type="entry name" value="TPR"/>
    <property type="match status" value="2"/>
</dbReference>
<dbReference type="Pfam" id="PF13432">
    <property type="entry name" value="TPR_16"/>
    <property type="match status" value="2"/>
</dbReference>
<name>A0A0W8G6P8_9ZZZZ</name>
<comment type="caution">
    <text evidence="2">The sequence shown here is derived from an EMBL/GenBank/DDBJ whole genome shotgun (WGS) entry which is preliminary data.</text>
</comment>
<organism evidence="2">
    <name type="scientific">hydrocarbon metagenome</name>
    <dbReference type="NCBI Taxonomy" id="938273"/>
    <lineage>
        <taxon>unclassified sequences</taxon>
        <taxon>metagenomes</taxon>
        <taxon>ecological metagenomes</taxon>
    </lineage>
</organism>
<sequence length="531" mass="57514">MKIGILGTSNSILSNGWAPVFSAIAAPDTVVHFSAGANSSAYGLYALDHFDLLRRVDCLILDFAVNDQNFYDFSSLDLDRIESYWYELVRRVSHSGVMALNLMFFNQRHLGAASFPVRDVQRAICAHFGVPVIDMFDIVSRLEPVPGAPFFQEPTHLSSRYSKPIAILVKKSLERLMPGRAGAACRDFGASSGNPYQGVALAQVPCDAEKVVRGTSLVSHECIHVPETGISCSVGQADVDGVFFLVSRANTWLGLESNGRRINKVLSVSLGRGFYLRSVQPNLPVDGELRLTPARLEGAATSRSDQNQRVPPGSSSPGCDLVGLLLRNRVRQEVAYARGAEPEVLDPGCYFEALRHLGGLTAANLGELDSPGLLYLAATEMPRPGMAIAAVKAAIALEGRNPHYWSLFGDLLAKKGNLQSAEKAYQRAIGIDPDIPGPHAKLSHLLVQQGKPGQALAKAADALARQGGNPHFHYHHGVLLARVGRWEEAEAAQRKALELNPELEGPRALLGQIRARQECCGNPPDIRTPRS</sequence>
<feature type="compositionally biased region" description="Polar residues" evidence="1">
    <location>
        <begin position="301"/>
        <end position="317"/>
    </location>
</feature>
<protein>
    <submittedName>
        <fullName evidence="2">Uncharacterized protein</fullName>
    </submittedName>
</protein>
<dbReference type="SUPFAM" id="SSF52266">
    <property type="entry name" value="SGNH hydrolase"/>
    <property type="match status" value="1"/>
</dbReference>
<accession>A0A0W8G6P8</accession>
<reference evidence="2" key="1">
    <citation type="journal article" date="2015" name="Proc. Natl. Acad. Sci. U.S.A.">
        <title>Networks of energetic and metabolic interactions define dynamics in microbial communities.</title>
        <authorList>
            <person name="Embree M."/>
            <person name="Liu J.K."/>
            <person name="Al-Bassam M.M."/>
            <person name="Zengler K."/>
        </authorList>
    </citation>
    <scope>NUCLEOTIDE SEQUENCE</scope>
</reference>
<evidence type="ECO:0000256" key="1">
    <source>
        <dbReference type="SAM" id="MobiDB-lite"/>
    </source>
</evidence>
<dbReference type="PANTHER" id="PTHR44809:SF1">
    <property type="entry name" value="PROTEIN O-MANNOSYL-TRANSFERASE TMTC1"/>
    <property type="match status" value="1"/>
</dbReference>
<dbReference type="Gene3D" id="3.40.50.1110">
    <property type="entry name" value="SGNH hydrolase"/>
    <property type="match status" value="1"/>
</dbReference>
<gene>
    <name evidence="2" type="ORF">ASZ90_001301</name>
</gene>
<dbReference type="AlphaFoldDB" id="A0A0W8G6P8"/>
<dbReference type="EMBL" id="LNQE01000173">
    <property type="protein sequence ID" value="KUG28815.1"/>
    <property type="molecule type" value="Genomic_DNA"/>
</dbReference>
<dbReference type="InterPro" id="IPR011990">
    <property type="entry name" value="TPR-like_helical_dom_sf"/>
</dbReference>
<dbReference type="InterPro" id="IPR019734">
    <property type="entry name" value="TPR_rpt"/>
</dbReference>
<dbReference type="InterPro" id="IPR036514">
    <property type="entry name" value="SGNH_hydro_sf"/>
</dbReference>